<evidence type="ECO:0008006" key="3">
    <source>
        <dbReference type="Google" id="ProtNLM"/>
    </source>
</evidence>
<accession>A0A919KK57</accession>
<gene>
    <name evidence="1" type="ORF">GCM10018781_07880</name>
</gene>
<dbReference type="Gene3D" id="2.10.230.10">
    <property type="entry name" value="Heat shock protein DnaJ, cysteine-rich domain"/>
    <property type="match status" value="1"/>
</dbReference>
<evidence type="ECO:0000313" key="2">
    <source>
        <dbReference type="Proteomes" id="UP000617734"/>
    </source>
</evidence>
<organism evidence="1 2">
    <name type="scientific">Kitasatospora indigofera</name>
    <dbReference type="NCBI Taxonomy" id="67307"/>
    <lineage>
        <taxon>Bacteria</taxon>
        <taxon>Bacillati</taxon>
        <taxon>Actinomycetota</taxon>
        <taxon>Actinomycetes</taxon>
        <taxon>Kitasatosporales</taxon>
        <taxon>Streptomycetaceae</taxon>
        <taxon>Kitasatospora</taxon>
    </lineage>
</organism>
<name>A0A919KK57_9ACTN</name>
<proteinExistence type="predicted"/>
<keyword evidence="2" id="KW-1185">Reference proteome</keyword>
<sequence length="85" mass="8836">MTTVCRICAGTGRTAGLSCRTCQGTGTTEVGGGGGNCFLCDGTGIYVRYRVDASGAKHAYREEVCRTCDGTGNRAPSSWDETIST</sequence>
<dbReference type="EMBL" id="BNBO01000002">
    <property type="protein sequence ID" value="GHH61447.1"/>
    <property type="molecule type" value="Genomic_DNA"/>
</dbReference>
<dbReference type="Proteomes" id="UP000617734">
    <property type="component" value="Unassembled WGS sequence"/>
</dbReference>
<reference evidence="1" key="1">
    <citation type="journal article" date="2014" name="Int. J. Syst. Evol. Microbiol.">
        <title>Complete genome sequence of Corynebacterium casei LMG S-19264T (=DSM 44701T), isolated from a smear-ripened cheese.</title>
        <authorList>
            <consortium name="US DOE Joint Genome Institute (JGI-PGF)"/>
            <person name="Walter F."/>
            <person name="Albersmeier A."/>
            <person name="Kalinowski J."/>
            <person name="Ruckert C."/>
        </authorList>
    </citation>
    <scope>NUCLEOTIDE SEQUENCE</scope>
    <source>
        <strain evidence="1">JCM 4646</strain>
    </source>
</reference>
<dbReference type="InterPro" id="IPR036410">
    <property type="entry name" value="HSP_DnaJ_Cys-rich_dom_sf"/>
</dbReference>
<dbReference type="GeneID" id="95351304"/>
<dbReference type="AlphaFoldDB" id="A0A919KK57"/>
<protein>
    <recommendedName>
        <fullName evidence="3">CR-type domain-containing protein</fullName>
    </recommendedName>
</protein>
<evidence type="ECO:0000313" key="1">
    <source>
        <dbReference type="EMBL" id="GHH61447.1"/>
    </source>
</evidence>
<comment type="caution">
    <text evidence="1">The sequence shown here is derived from an EMBL/GenBank/DDBJ whole genome shotgun (WGS) entry which is preliminary data.</text>
</comment>
<dbReference type="SUPFAM" id="SSF57938">
    <property type="entry name" value="DnaJ/Hsp40 cysteine-rich domain"/>
    <property type="match status" value="1"/>
</dbReference>
<reference evidence="1" key="2">
    <citation type="submission" date="2020-09" db="EMBL/GenBank/DDBJ databases">
        <authorList>
            <person name="Sun Q."/>
            <person name="Ohkuma M."/>
        </authorList>
    </citation>
    <scope>NUCLEOTIDE SEQUENCE</scope>
    <source>
        <strain evidence="1">JCM 4646</strain>
    </source>
</reference>
<dbReference type="RefSeq" id="WP_190209316.1">
    <property type="nucleotide sequence ID" value="NZ_BNBO01000002.1"/>
</dbReference>